<evidence type="ECO:0000313" key="8">
    <source>
        <dbReference type="Proteomes" id="UP001642464"/>
    </source>
</evidence>
<evidence type="ECO:0000256" key="3">
    <source>
        <dbReference type="ARBA" id="ARBA00022989"/>
    </source>
</evidence>
<protein>
    <submittedName>
        <fullName evidence="7">Proton-coupled amino acid transporter 1 (Proton/amino acid transporter 1) (HPAT1) (Solute carrier family 36 member 1)</fullName>
    </submittedName>
</protein>
<feature type="transmembrane region" description="Helical" evidence="5">
    <location>
        <begin position="213"/>
        <end position="234"/>
    </location>
</feature>
<dbReference type="EMBL" id="CAXAMM010025358">
    <property type="protein sequence ID" value="CAK9056856.1"/>
    <property type="molecule type" value="Genomic_DNA"/>
</dbReference>
<keyword evidence="2 5" id="KW-0812">Transmembrane</keyword>
<feature type="transmembrane region" description="Helical" evidence="5">
    <location>
        <begin position="316"/>
        <end position="334"/>
    </location>
</feature>
<dbReference type="Pfam" id="PF01490">
    <property type="entry name" value="Aa_trans"/>
    <property type="match status" value="1"/>
</dbReference>
<proteinExistence type="predicted"/>
<feature type="transmembrane region" description="Helical" evidence="5">
    <location>
        <begin position="175"/>
        <end position="193"/>
    </location>
</feature>
<dbReference type="InterPro" id="IPR013057">
    <property type="entry name" value="AA_transpt_TM"/>
</dbReference>
<dbReference type="PANTHER" id="PTHR22950">
    <property type="entry name" value="AMINO ACID TRANSPORTER"/>
    <property type="match status" value="1"/>
</dbReference>
<sequence length="345" mass="38257">MGLLLKLATRTSTRSFGSLACNILGRRAKILVDFCLVLTQYGFAIADIIFIVENVRDVVCWETNQSACPGKAAVCTGTLICVLPFTWLRSLQVLTVPVLMSNVVLLCGISWIYYCSFVQLGTHGIAPGIVSFNWAEFPIFFGCAVFSFEGVGLILPIQFAMQQPAKFPKILQRAMLILGTLFGSFGMCGYAAYGLETKDMITFNIPQNKITSFLRLFYCLGIFFTYPVMLFPLYQITEAKIRCLRDQRYCWRRIIFRSTLVIMTGVIGLQIPHFGLFLGIIGSLACSMLAFVLPALLHFRRKDRSDASRGGDVKDLCIIAFGVIGGLVSFSVTLKDLIQAMGEPS</sequence>
<organism evidence="7 8">
    <name type="scientific">Durusdinium trenchii</name>
    <dbReference type="NCBI Taxonomy" id="1381693"/>
    <lineage>
        <taxon>Eukaryota</taxon>
        <taxon>Sar</taxon>
        <taxon>Alveolata</taxon>
        <taxon>Dinophyceae</taxon>
        <taxon>Suessiales</taxon>
        <taxon>Symbiodiniaceae</taxon>
        <taxon>Durusdinium</taxon>
    </lineage>
</organism>
<gene>
    <name evidence="7" type="ORF">SCF082_LOCUS30592</name>
</gene>
<feature type="transmembrane region" description="Helical" evidence="5">
    <location>
        <begin position="30"/>
        <end position="51"/>
    </location>
</feature>
<reference evidence="7 8" key="1">
    <citation type="submission" date="2024-02" db="EMBL/GenBank/DDBJ databases">
        <authorList>
            <person name="Chen Y."/>
            <person name="Shah S."/>
            <person name="Dougan E. K."/>
            <person name="Thang M."/>
            <person name="Chan C."/>
        </authorList>
    </citation>
    <scope>NUCLEOTIDE SEQUENCE [LARGE SCALE GENOMIC DNA]</scope>
</reference>
<keyword evidence="4 5" id="KW-0472">Membrane</keyword>
<keyword evidence="8" id="KW-1185">Reference proteome</keyword>
<evidence type="ECO:0000313" key="7">
    <source>
        <dbReference type="EMBL" id="CAK9056856.1"/>
    </source>
</evidence>
<feature type="domain" description="Amino acid transporter transmembrane" evidence="6">
    <location>
        <begin position="10"/>
        <end position="333"/>
    </location>
</feature>
<feature type="transmembrane region" description="Helical" evidence="5">
    <location>
        <begin position="93"/>
        <end position="114"/>
    </location>
</feature>
<feature type="transmembrane region" description="Helical" evidence="5">
    <location>
        <begin position="134"/>
        <end position="155"/>
    </location>
</feature>
<evidence type="ECO:0000256" key="5">
    <source>
        <dbReference type="SAM" id="Phobius"/>
    </source>
</evidence>
<keyword evidence="3 5" id="KW-1133">Transmembrane helix</keyword>
<dbReference type="Proteomes" id="UP001642464">
    <property type="component" value="Unassembled WGS sequence"/>
</dbReference>
<name>A0ABP0MZU9_9DINO</name>
<evidence type="ECO:0000256" key="2">
    <source>
        <dbReference type="ARBA" id="ARBA00022692"/>
    </source>
</evidence>
<evidence type="ECO:0000259" key="6">
    <source>
        <dbReference type="Pfam" id="PF01490"/>
    </source>
</evidence>
<feature type="transmembrane region" description="Helical" evidence="5">
    <location>
        <begin position="254"/>
        <end position="271"/>
    </location>
</feature>
<evidence type="ECO:0000256" key="4">
    <source>
        <dbReference type="ARBA" id="ARBA00023136"/>
    </source>
</evidence>
<comment type="subcellular location">
    <subcellularLocation>
        <location evidence="1">Membrane</location>
        <topology evidence="1">Multi-pass membrane protein</topology>
    </subcellularLocation>
</comment>
<evidence type="ECO:0000256" key="1">
    <source>
        <dbReference type="ARBA" id="ARBA00004141"/>
    </source>
</evidence>
<feature type="transmembrane region" description="Helical" evidence="5">
    <location>
        <begin position="277"/>
        <end position="296"/>
    </location>
</feature>
<dbReference type="PANTHER" id="PTHR22950:SF349">
    <property type="entry name" value="AMINO ACID TRANSPORTER TRANSMEMBRANE DOMAIN-CONTAINING PROTEIN"/>
    <property type="match status" value="1"/>
</dbReference>
<accession>A0ABP0MZU9</accession>
<feature type="transmembrane region" description="Helical" evidence="5">
    <location>
        <begin position="71"/>
        <end position="88"/>
    </location>
</feature>
<comment type="caution">
    <text evidence="7">The sequence shown here is derived from an EMBL/GenBank/DDBJ whole genome shotgun (WGS) entry which is preliminary data.</text>
</comment>